<keyword evidence="2" id="KW-1185">Reference proteome</keyword>
<sequence>MFSTILEAKGVAFRHTNLDRFPRSGIIMGSVATFRHNRWIGTTFCTLWLCTETALALSLLSTGHLQTAVDIPRLEDQ</sequence>
<accession>M1DIT0</accession>
<name>M1DIT0_SOLTU</name>
<proteinExistence type="predicted"/>
<dbReference type="PaxDb" id="4113-PGSC0003DMT400089724"/>
<reference evidence="1" key="2">
    <citation type="submission" date="2015-06" db="UniProtKB">
        <authorList>
            <consortium name="EnsemblPlants"/>
        </authorList>
    </citation>
    <scope>IDENTIFICATION</scope>
    <source>
        <strain evidence="1">DM1-3 516 R44</strain>
    </source>
</reference>
<evidence type="ECO:0000313" key="2">
    <source>
        <dbReference type="Proteomes" id="UP000011115"/>
    </source>
</evidence>
<dbReference type="EnsemblPlants" id="PGSC0003DMT400089724">
    <property type="protein sequence ID" value="PGSC0003DMT400089724"/>
    <property type="gene ID" value="PGSC0003DMG400039295"/>
</dbReference>
<reference evidence="2" key="1">
    <citation type="journal article" date="2011" name="Nature">
        <title>Genome sequence and analysis of the tuber crop potato.</title>
        <authorList>
            <consortium name="The Potato Genome Sequencing Consortium"/>
        </authorList>
    </citation>
    <scope>NUCLEOTIDE SEQUENCE [LARGE SCALE GENOMIC DNA]</scope>
    <source>
        <strain evidence="2">cv. DM1-3 516 R44</strain>
    </source>
</reference>
<dbReference type="Proteomes" id="UP000011115">
    <property type="component" value="Unassembled WGS sequence"/>
</dbReference>
<dbReference type="AlphaFoldDB" id="M1DIT0"/>
<evidence type="ECO:0000313" key="1">
    <source>
        <dbReference type="EnsemblPlants" id="PGSC0003DMT400089724"/>
    </source>
</evidence>
<dbReference type="InParanoid" id="M1DIT0"/>
<organism evidence="1 2">
    <name type="scientific">Solanum tuberosum</name>
    <name type="common">Potato</name>
    <dbReference type="NCBI Taxonomy" id="4113"/>
    <lineage>
        <taxon>Eukaryota</taxon>
        <taxon>Viridiplantae</taxon>
        <taxon>Streptophyta</taxon>
        <taxon>Embryophyta</taxon>
        <taxon>Tracheophyta</taxon>
        <taxon>Spermatophyta</taxon>
        <taxon>Magnoliopsida</taxon>
        <taxon>eudicotyledons</taxon>
        <taxon>Gunneridae</taxon>
        <taxon>Pentapetalae</taxon>
        <taxon>asterids</taxon>
        <taxon>lamiids</taxon>
        <taxon>Solanales</taxon>
        <taxon>Solanaceae</taxon>
        <taxon>Solanoideae</taxon>
        <taxon>Solaneae</taxon>
        <taxon>Solanum</taxon>
    </lineage>
</organism>
<dbReference type="HOGENOM" id="CLU_2642915_0_0_1"/>
<dbReference type="Gramene" id="PGSC0003DMT400089724">
    <property type="protein sequence ID" value="PGSC0003DMT400089724"/>
    <property type="gene ID" value="PGSC0003DMG400039295"/>
</dbReference>
<protein>
    <submittedName>
        <fullName evidence="1">Uncharacterized protein</fullName>
    </submittedName>
</protein>